<organism evidence="3 4">
    <name type="scientific">Bordetella holmesii CDC-H585-BH</name>
    <dbReference type="NCBI Taxonomy" id="1331206"/>
    <lineage>
        <taxon>Bacteria</taxon>
        <taxon>Pseudomonadati</taxon>
        <taxon>Pseudomonadota</taxon>
        <taxon>Betaproteobacteria</taxon>
        <taxon>Burkholderiales</taxon>
        <taxon>Alcaligenaceae</taxon>
        <taxon>Bordetella</taxon>
    </lineage>
</organism>
<protein>
    <submittedName>
        <fullName evidence="3">Isochorismatase family protein</fullName>
        <ecNumber evidence="3">3.-.-.-</ecNumber>
    </submittedName>
</protein>
<dbReference type="Pfam" id="PF00857">
    <property type="entry name" value="Isochorismatase"/>
    <property type="match status" value="1"/>
</dbReference>
<accession>A0A158M6M9</accession>
<evidence type="ECO:0000313" key="4">
    <source>
        <dbReference type="Proteomes" id="UP000026682"/>
    </source>
</evidence>
<dbReference type="RefSeq" id="WP_005018618.1">
    <property type="nucleotide sequence ID" value="NZ_JFZZ01000025.1"/>
</dbReference>
<dbReference type="InterPro" id="IPR036380">
    <property type="entry name" value="Isochorismatase-like_sf"/>
</dbReference>
<comment type="caution">
    <text evidence="3">The sequence shown here is derived from an EMBL/GenBank/DDBJ whole genome shotgun (WGS) entry which is preliminary data.</text>
</comment>
<evidence type="ECO:0000256" key="1">
    <source>
        <dbReference type="ARBA" id="ARBA00022801"/>
    </source>
</evidence>
<dbReference type="GO" id="GO:0016787">
    <property type="term" value="F:hydrolase activity"/>
    <property type="evidence" value="ECO:0007669"/>
    <property type="project" value="UniProtKB-KW"/>
</dbReference>
<dbReference type="InterPro" id="IPR000868">
    <property type="entry name" value="Isochorismatase-like_dom"/>
</dbReference>
<dbReference type="EC" id="3.-.-.-" evidence="3"/>
<dbReference type="Gene3D" id="3.40.50.850">
    <property type="entry name" value="Isochorismatase-like"/>
    <property type="match status" value="1"/>
</dbReference>
<dbReference type="AlphaFoldDB" id="A0A158M6M9"/>
<dbReference type="PATRIC" id="fig|1331206.3.peg.668"/>
<gene>
    <name evidence="3" type="ORF">L497_3685</name>
</gene>
<sequence>MKQALLFIDVQESFRQCPFWDETELTVFARNAQSLVDAAQARGIDVLQVFHVNTTNPESVFAPESGYVRTLAEVRVTPTAIFHKNVHSALFARDAEGNTLHAWLTGHGIEEVIIAGIRTEQCCETTARHASDSGYKVRFVTDATLTFAMQSPAGTAYTPAQIRDCTELVLATRFARIVPAARALED</sequence>
<proteinExistence type="predicted"/>
<reference evidence="3 4" key="1">
    <citation type="submission" date="2014-03" db="EMBL/GenBank/DDBJ databases">
        <title>Genome sequence of Bordetella holmseii.</title>
        <authorList>
            <person name="Harvill E."/>
            <person name="Goodfield L.L."/>
            <person name="Ivanov Y."/>
            <person name="Meyer J.A."/>
            <person name="Newth C."/>
            <person name="Cassiday P."/>
            <person name="Tondella M.L."/>
            <person name="Liao P."/>
            <person name="Zimmerman J."/>
            <person name="Meert K."/>
            <person name="Wessel D."/>
            <person name="Berger J."/>
            <person name="Dean J.M."/>
            <person name="Holubkov R."/>
            <person name="Burr J."/>
            <person name="Liu T."/>
            <person name="Brinkac L.M."/>
            <person name="Sanka R."/>
            <person name="Kim M."/>
            <person name="Losada L."/>
        </authorList>
    </citation>
    <scope>NUCLEOTIDE SEQUENCE [LARGE SCALE GENOMIC DNA]</scope>
    <source>
        <strain evidence="3 4">CDC-H585-BH</strain>
    </source>
</reference>
<dbReference type="GeneID" id="93121208"/>
<dbReference type="Proteomes" id="UP000026682">
    <property type="component" value="Unassembled WGS sequence"/>
</dbReference>
<dbReference type="InterPro" id="IPR050272">
    <property type="entry name" value="Isochorismatase-like_hydrls"/>
</dbReference>
<dbReference type="SUPFAM" id="SSF52499">
    <property type="entry name" value="Isochorismatase-like hydrolases"/>
    <property type="match status" value="1"/>
</dbReference>
<dbReference type="PANTHER" id="PTHR43540">
    <property type="entry name" value="PEROXYUREIDOACRYLATE/UREIDOACRYLATE AMIDOHYDROLASE-RELATED"/>
    <property type="match status" value="1"/>
</dbReference>
<dbReference type="EMBL" id="JFZZ01000025">
    <property type="protein sequence ID" value="KAK97540.1"/>
    <property type="molecule type" value="Genomic_DNA"/>
</dbReference>
<evidence type="ECO:0000259" key="2">
    <source>
        <dbReference type="Pfam" id="PF00857"/>
    </source>
</evidence>
<keyword evidence="1 3" id="KW-0378">Hydrolase</keyword>
<evidence type="ECO:0000313" key="3">
    <source>
        <dbReference type="EMBL" id="KAK97540.1"/>
    </source>
</evidence>
<feature type="domain" description="Isochorismatase-like" evidence="2">
    <location>
        <begin position="4"/>
        <end position="149"/>
    </location>
</feature>
<dbReference type="STRING" id="35814.BBB42_02970"/>
<dbReference type="PANTHER" id="PTHR43540:SF6">
    <property type="entry name" value="ISOCHORISMATASE-LIKE DOMAIN-CONTAINING PROTEIN"/>
    <property type="match status" value="1"/>
</dbReference>
<name>A0A158M6M9_9BORD</name>